<reference evidence="9" key="2">
    <citation type="submission" date="2020-04" db="EMBL/GenBank/DDBJ databases">
        <authorList>
            <consortium name="NCBI Genome Project"/>
        </authorList>
    </citation>
    <scope>NUCLEOTIDE SEQUENCE</scope>
    <source>
        <strain evidence="9">CBS 342.82</strain>
    </source>
</reference>
<dbReference type="AlphaFoldDB" id="A0A6J3M3A6"/>
<protein>
    <recommendedName>
        <fullName evidence="10">DUF676 domain-containing protein</fullName>
    </recommendedName>
</protein>
<gene>
    <name evidence="9" type="ORF">K489DRAFT_241288</name>
</gene>
<name>A0A6J3M3A6_9PEZI</name>
<proteinExistence type="predicted"/>
<organism evidence="9">
    <name type="scientific">Dissoconium aciculare CBS 342.82</name>
    <dbReference type="NCBI Taxonomy" id="1314786"/>
    <lineage>
        <taxon>Eukaryota</taxon>
        <taxon>Fungi</taxon>
        <taxon>Dikarya</taxon>
        <taxon>Ascomycota</taxon>
        <taxon>Pezizomycotina</taxon>
        <taxon>Dothideomycetes</taxon>
        <taxon>Dothideomycetidae</taxon>
        <taxon>Mycosphaerellales</taxon>
        <taxon>Dissoconiaceae</taxon>
        <taxon>Dissoconium</taxon>
    </lineage>
</organism>
<dbReference type="GO" id="GO:0005739">
    <property type="term" value="C:mitochondrion"/>
    <property type="evidence" value="ECO:0007669"/>
    <property type="project" value="UniProtKB-SubCell"/>
</dbReference>
<dbReference type="GeneID" id="54357675"/>
<evidence type="ECO:0000256" key="2">
    <source>
        <dbReference type="ARBA" id="ARBA00004240"/>
    </source>
</evidence>
<evidence type="ECO:0000256" key="1">
    <source>
        <dbReference type="ARBA" id="ARBA00004173"/>
    </source>
</evidence>
<evidence type="ECO:0000256" key="5">
    <source>
        <dbReference type="ARBA" id="ARBA00023128"/>
    </source>
</evidence>
<feature type="region of interest" description="Disordered" evidence="7">
    <location>
        <begin position="448"/>
        <end position="515"/>
    </location>
</feature>
<keyword evidence="8" id="KW-1185">Reference proteome</keyword>
<reference evidence="9" key="1">
    <citation type="submission" date="2020-01" db="EMBL/GenBank/DDBJ databases">
        <authorList>
            <consortium name="DOE Joint Genome Institute"/>
            <person name="Haridas S."/>
            <person name="Albert R."/>
            <person name="Binder M."/>
            <person name="Bloem J."/>
            <person name="Labutti K."/>
            <person name="Salamov A."/>
            <person name="Andreopoulos B."/>
            <person name="Baker S.E."/>
            <person name="Barry K."/>
            <person name="Bills G."/>
            <person name="Bluhm B.H."/>
            <person name="Cannon C."/>
            <person name="Castanera R."/>
            <person name="Culley D.E."/>
            <person name="Daum C."/>
            <person name="Ezra D."/>
            <person name="Gonzalez J.B."/>
            <person name="Henrissat B."/>
            <person name="Kuo A."/>
            <person name="Liang C."/>
            <person name="Lipzen A."/>
            <person name="Lutzoni F."/>
            <person name="Magnuson J."/>
            <person name="Mondo S."/>
            <person name="Nolan M."/>
            <person name="Ohm R."/>
            <person name="Pangilinan J."/>
            <person name="Park H.-J."/>
            <person name="Ramirez L."/>
            <person name="Alfaro M."/>
            <person name="Sun H."/>
            <person name="Tritt A."/>
            <person name="Yoshinaga Y."/>
            <person name="Zwiers L.-H."/>
            <person name="Turgeon B.G."/>
            <person name="Goodwin S.B."/>
            <person name="Spatafora J.W."/>
            <person name="Crous P.W."/>
            <person name="Grigoriev I.V."/>
        </authorList>
    </citation>
    <scope>NUCLEOTIDE SEQUENCE</scope>
    <source>
        <strain evidence="9">CBS 342.82</strain>
    </source>
</reference>
<dbReference type="GO" id="GO:0016020">
    <property type="term" value="C:membrane"/>
    <property type="evidence" value="ECO:0007669"/>
    <property type="project" value="UniProtKB-SubCell"/>
</dbReference>
<reference evidence="9" key="3">
    <citation type="submission" date="2025-08" db="UniProtKB">
        <authorList>
            <consortium name="RefSeq"/>
        </authorList>
    </citation>
    <scope>IDENTIFICATION</scope>
    <source>
        <strain evidence="9">CBS 342.82</strain>
    </source>
</reference>
<evidence type="ECO:0000256" key="3">
    <source>
        <dbReference type="ARBA" id="ARBA00004370"/>
    </source>
</evidence>
<dbReference type="PANTHER" id="PTHR48182:SF2">
    <property type="entry name" value="PROTEIN SERAC1"/>
    <property type="match status" value="1"/>
</dbReference>
<keyword evidence="5" id="KW-0496">Mitochondrion</keyword>
<dbReference type="InterPro" id="IPR029058">
    <property type="entry name" value="AB_hydrolase_fold"/>
</dbReference>
<dbReference type="Gene3D" id="3.40.50.1820">
    <property type="entry name" value="alpha/beta hydrolase"/>
    <property type="match status" value="1"/>
</dbReference>
<evidence type="ECO:0000313" key="8">
    <source>
        <dbReference type="Proteomes" id="UP000504637"/>
    </source>
</evidence>
<sequence>MSSAGIEATYDDLVPRGLQLWGGGQEDREFRPDTLCMVDIILVSGLASHPLYTWWRPKQVTRQRTQVFDFFLDSWGSHPDPRSALDNLGIIQPKQLDNTYPPTSVTPDHGPHGCFWPRDLLPHHFPQARVCTYAYESRWTSTEYSTTIEECTREMLRQLMEFRTSESARIRPIIFIGHSFGGLVIQSVMNAAKADSKYRSIADCCRGIIFLGTPFKGTGFARIAGLLNTLTSNNQPIIQALRPQDEKLQVLQREFVENFSHDPPSIVCFYETIKTRSAGTYIVSQDSACLEFPGVKHIPMFATHSGMNKFIDENDGKYQLLSRELHKMYRDVLKAGTSPRVPDDRAAQHTASDQLPILRRATTLGGVPRKAVPGSNVQRVHPKPVSTSQPHRPRTSETSSRSMMRRDLSTDVIHGEPPSDFRPTTSVAPIGPERLVDMPDDLKASWEAQQKRKRNEALGITDEVEDRSTSPGIEASEVGSLHSTAQSPKPASFKPAKDRSLDVTRYPKASKPRTLPTAGSEVAFWQYDPPVIRPDTSQETHIGGSEKGIRGLSKSPLTTSRVSATTYCSLVEEKLATIATRMSDGHVDNAIIIIAGFSNTGKSHSAKLFLHKIHAIAPAFRILKTSAVSKTSSNGAKATIEETHAISSRPG</sequence>
<dbReference type="InterPro" id="IPR052374">
    <property type="entry name" value="SERAC1"/>
</dbReference>
<feature type="region of interest" description="Disordered" evidence="7">
    <location>
        <begin position="336"/>
        <end position="436"/>
    </location>
</feature>
<dbReference type="OrthoDB" id="1658288at2759"/>
<keyword evidence="4" id="KW-0256">Endoplasmic reticulum</keyword>
<evidence type="ECO:0000313" key="9">
    <source>
        <dbReference type="RefSeq" id="XP_033459414.1"/>
    </source>
</evidence>
<evidence type="ECO:0000256" key="6">
    <source>
        <dbReference type="ARBA" id="ARBA00023136"/>
    </source>
</evidence>
<accession>A0A6J3M3A6</accession>
<dbReference type="Proteomes" id="UP000504637">
    <property type="component" value="Unplaced"/>
</dbReference>
<dbReference type="PANTHER" id="PTHR48182">
    <property type="entry name" value="PROTEIN SERAC1"/>
    <property type="match status" value="1"/>
</dbReference>
<feature type="compositionally biased region" description="Basic and acidic residues" evidence="7">
    <location>
        <begin position="404"/>
        <end position="419"/>
    </location>
</feature>
<evidence type="ECO:0008006" key="10">
    <source>
        <dbReference type="Google" id="ProtNLM"/>
    </source>
</evidence>
<dbReference type="GO" id="GO:0005783">
    <property type="term" value="C:endoplasmic reticulum"/>
    <property type="evidence" value="ECO:0007669"/>
    <property type="project" value="UniProtKB-SubCell"/>
</dbReference>
<evidence type="ECO:0000256" key="7">
    <source>
        <dbReference type="SAM" id="MobiDB-lite"/>
    </source>
</evidence>
<dbReference type="RefSeq" id="XP_033459414.1">
    <property type="nucleotide sequence ID" value="XM_033599876.1"/>
</dbReference>
<keyword evidence="6" id="KW-0472">Membrane</keyword>
<evidence type="ECO:0000256" key="4">
    <source>
        <dbReference type="ARBA" id="ARBA00022824"/>
    </source>
</evidence>
<comment type="subcellular location">
    <subcellularLocation>
        <location evidence="2">Endoplasmic reticulum</location>
    </subcellularLocation>
    <subcellularLocation>
        <location evidence="3">Membrane</location>
    </subcellularLocation>
    <subcellularLocation>
        <location evidence="1">Mitochondrion</location>
    </subcellularLocation>
</comment>
<dbReference type="SUPFAM" id="SSF53474">
    <property type="entry name" value="alpha/beta-Hydrolases"/>
    <property type="match status" value="1"/>
</dbReference>